<evidence type="ECO:0000313" key="4">
    <source>
        <dbReference type="Proteomes" id="UP000004061"/>
    </source>
</evidence>
<dbReference type="PANTHER" id="PTHR10579">
    <property type="entry name" value="CALCIUM-ACTIVATED CHLORIDE CHANNEL REGULATOR"/>
    <property type="match status" value="1"/>
</dbReference>
<dbReference type="SUPFAM" id="SSF53300">
    <property type="entry name" value="vWA-like"/>
    <property type="match status" value="1"/>
</dbReference>
<dbReference type="CDD" id="cd00198">
    <property type="entry name" value="vWFA"/>
    <property type="match status" value="1"/>
</dbReference>
<feature type="transmembrane region" description="Helical" evidence="1">
    <location>
        <begin position="305"/>
        <end position="327"/>
    </location>
</feature>
<dbReference type="SMART" id="SM00327">
    <property type="entry name" value="VWA"/>
    <property type="match status" value="1"/>
</dbReference>
<evidence type="ECO:0000313" key="3">
    <source>
        <dbReference type="EMBL" id="EDZ92530.1"/>
    </source>
</evidence>
<keyword evidence="4" id="KW-1185">Reference proteome</keyword>
<dbReference type="InterPro" id="IPR036465">
    <property type="entry name" value="vWFA_dom_sf"/>
</dbReference>
<keyword evidence="1" id="KW-1133">Transmembrane helix</keyword>
<proteinExistence type="predicted"/>
<feature type="transmembrane region" description="Helical" evidence="1">
    <location>
        <begin position="359"/>
        <end position="380"/>
    </location>
</feature>
<reference evidence="3 4" key="1">
    <citation type="journal article" date="2011" name="Appl. Environ. Microbiol.">
        <title>Contribution of a Sodium Ion Gradient to Energy Conservation during Fermentation in the Cyanobacterium Arthrospira (Spirulina) maxima CS-328.</title>
        <authorList>
            <person name="Carrieri D."/>
            <person name="Ananyev G."/>
            <person name="Lenz O."/>
            <person name="Bryant D.A."/>
            <person name="Dismukes G.C."/>
        </authorList>
    </citation>
    <scope>NUCLEOTIDE SEQUENCE [LARGE SCALE GENOMIC DNA]</scope>
    <source>
        <strain evidence="3 4">CS-328</strain>
    </source>
</reference>
<dbReference type="AlphaFoldDB" id="B5W7H4"/>
<dbReference type="EMBL" id="ABYK01000052">
    <property type="protein sequence ID" value="EDZ92530.1"/>
    <property type="molecule type" value="Genomic_DNA"/>
</dbReference>
<feature type="domain" description="VWFA" evidence="2">
    <location>
        <begin position="52"/>
        <end position="216"/>
    </location>
</feature>
<dbReference type="PROSITE" id="PS50234">
    <property type="entry name" value="VWFA"/>
    <property type="match status" value="1"/>
</dbReference>
<dbReference type="InterPro" id="IPR051266">
    <property type="entry name" value="CLCR"/>
</dbReference>
<dbReference type="InterPro" id="IPR002035">
    <property type="entry name" value="VWF_A"/>
</dbReference>
<dbReference type="Proteomes" id="UP000004061">
    <property type="component" value="Unassembled WGS sequence"/>
</dbReference>
<dbReference type="RefSeq" id="WP_006670437.1">
    <property type="nucleotide sequence ID" value="NZ_ABYK01000052.1"/>
</dbReference>
<feature type="transmembrane region" description="Helical" evidence="1">
    <location>
        <begin position="334"/>
        <end position="353"/>
    </location>
</feature>
<feature type="transmembrane region" description="Helical" evidence="1">
    <location>
        <begin position="277"/>
        <end position="299"/>
    </location>
</feature>
<keyword evidence="1" id="KW-0472">Membrane</keyword>
<sequence length="488" mass="52340" precursor="true">MINITMITKKIYKPLLFGVCGGAGCLLGALIFGEIWLYLTRQPPGFLTKPKAVVLLIDTSGSMSGQKLREVQTAASEFVSRQNLKRHDLAVVEFSSRASVVADFTRNETELQQAIARLSARGGTNLSEGFNLATSVLQNSDRTPNILLFTDGVPNNPPMAASIAQQIRASGINLVAVGTGDAQINYLTALTGDPDLVFYANFGDLDRAFRGAEKAIYGQQLVESDESGNYGFFFGVFRIGVWTGFLAIGTSLALIIGQNYTLRRRLLSFQEGSWGGGGGLVAGFVGGAVGQVVFLPSGYLPVLSVVARLTGWTVLGTLVGGGMSLFVPNLPRKNALIAGSVGGVFGSLSFLVFESVTGVILARLAGATILGFCIGLAIALSEQFYSSLSGSVVLLVHWNNQECTMVALGEKPIEIGSSRNAHVYLSKDAGFPAEFAKIFLENGKIILEFDSALSQHPKFGKMKRFRQELNDGDRRQFGDIILEVQERL</sequence>
<dbReference type="Pfam" id="PF00092">
    <property type="entry name" value="VWA"/>
    <property type="match status" value="1"/>
</dbReference>
<feature type="transmembrane region" description="Helical" evidence="1">
    <location>
        <begin position="15"/>
        <end position="39"/>
    </location>
</feature>
<comment type="caution">
    <text evidence="3">The sequence shown here is derived from an EMBL/GenBank/DDBJ whole genome shotgun (WGS) entry which is preliminary data.</text>
</comment>
<accession>B5W7H4</accession>
<keyword evidence="1" id="KW-0812">Transmembrane</keyword>
<organism evidence="3 4">
    <name type="scientific">Limnospira maxima CS-328</name>
    <dbReference type="NCBI Taxonomy" id="513049"/>
    <lineage>
        <taxon>Bacteria</taxon>
        <taxon>Bacillati</taxon>
        <taxon>Cyanobacteriota</taxon>
        <taxon>Cyanophyceae</taxon>
        <taxon>Oscillatoriophycideae</taxon>
        <taxon>Oscillatoriales</taxon>
        <taxon>Sirenicapillariaceae</taxon>
        <taxon>Limnospira</taxon>
    </lineage>
</organism>
<evidence type="ECO:0000256" key="1">
    <source>
        <dbReference type="SAM" id="Phobius"/>
    </source>
</evidence>
<dbReference type="Gene3D" id="3.40.50.410">
    <property type="entry name" value="von Willebrand factor, type A domain"/>
    <property type="match status" value="1"/>
</dbReference>
<gene>
    <name evidence="3" type="ORF">AmaxDRAFT_4724</name>
</gene>
<protein>
    <submittedName>
        <fullName evidence="3">von Willebrand factor type A</fullName>
    </submittedName>
</protein>
<evidence type="ECO:0000259" key="2">
    <source>
        <dbReference type="PROSITE" id="PS50234"/>
    </source>
</evidence>
<feature type="transmembrane region" description="Helical" evidence="1">
    <location>
        <begin position="230"/>
        <end position="256"/>
    </location>
</feature>
<dbReference type="PANTHER" id="PTHR10579:SF43">
    <property type="entry name" value="ZINC FINGER (C3HC4-TYPE RING FINGER) FAMILY PROTEIN"/>
    <property type="match status" value="1"/>
</dbReference>
<name>B5W7H4_LIMMA</name>